<feature type="region of interest" description="Disordered" evidence="1">
    <location>
        <begin position="1"/>
        <end position="49"/>
    </location>
</feature>
<dbReference type="AlphaFoldDB" id="A0A8H7E6U0"/>
<comment type="caution">
    <text evidence="2">The sequence shown here is derived from an EMBL/GenBank/DDBJ whole genome shotgun (WGS) entry which is preliminary data.</text>
</comment>
<protein>
    <submittedName>
        <fullName evidence="2">Uncharacterized protein</fullName>
    </submittedName>
</protein>
<dbReference type="Proteomes" id="UP000606974">
    <property type="component" value="Unassembled WGS sequence"/>
</dbReference>
<dbReference type="EMBL" id="JAACFV010000020">
    <property type="protein sequence ID" value="KAF7511452.1"/>
    <property type="molecule type" value="Genomic_DNA"/>
</dbReference>
<keyword evidence="3" id="KW-1185">Reference proteome</keyword>
<sequence length="67" mass="7605">MEDNTGRRGDGETRTQTTVKQWHDSWSTAQRSIEGNTHGELRPTPTANGQGVQTMILTIHPCHPHWR</sequence>
<evidence type="ECO:0000313" key="2">
    <source>
        <dbReference type="EMBL" id="KAF7511452.1"/>
    </source>
</evidence>
<evidence type="ECO:0000256" key="1">
    <source>
        <dbReference type="SAM" id="MobiDB-lite"/>
    </source>
</evidence>
<gene>
    <name evidence="2" type="ORF">GJ744_004641</name>
</gene>
<organism evidence="2 3">
    <name type="scientific">Endocarpon pusillum</name>
    <dbReference type="NCBI Taxonomy" id="364733"/>
    <lineage>
        <taxon>Eukaryota</taxon>
        <taxon>Fungi</taxon>
        <taxon>Dikarya</taxon>
        <taxon>Ascomycota</taxon>
        <taxon>Pezizomycotina</taxon>
        <taxon>Eurotiomycetes</taxon>
        <taxon>Chaetothyriomycetidae</taxon>
        <taxon>Verrucariales</taxon>
        <taxon>Verrucariaceae</taxon>
        <taxon>Endocarpon</taxon>
    </lineage>
</organism>
<proteinExistence type="predicted"/>
<accession>A0A8H7E6U0</accession>
<feature type="compositionally biased region" description="Basic and acidic residues" evidence="1">
    <location>
        <begin position="1"/>
        <end position="13"/>
    </location>
</feature>
<evidence type="ECO:0000313" key="3">
    <source>
        <dbReference type="Proteomes" id="UP000606974"/>
    </source>
</evidence>
<reference evidence="2" key="1">
    <citation type="submission" date="2020-02" db="EMBL/GenBank/DDBJ databases">
        <authorList>
            <person name="Palmer J.M."/>
        </authorList>
    </citation>
    <scope>NUCLEOTIDE SEQUENCE</scope>
    <source>
        <strain evidence="2">EPUS1.4</strain>
        <tissue evidence="2">Thallus</tissue>
    </source>
</reference>
<feature type="compositionally biased region" description="Polar residues" evidence="1">
    <location>
        <begin position="14"/>
        <end position="35"/>
    </location>
</feature>
<name>A0A8H7E6U0_9EURO</name>